<protein>
    <submittedName>
        <fullName evidence="2">Efflux pump antibiotic resistance</fullName>
    </submittedName>
</protein>
<dbReference type="Pfam" id="PF17784">
    <property type="entry name" value="Sulfotransfer_4"/>
    <property type="match status" value="1"/>
</dbReference>
<comment type="caution">
    <text evidence="2">The sequence shown here is derived from an EMBL/GenBank/DDBJ whole genome shotgun (WGS) entry which is preliminary data.</text>
</comment>
<dbReference type="Proteomes" id="UP000547976">
    <property type="component" value="Unassembled WGS sequence"/>
</dbReference>
<dbReference type="InterPro" id="IPR027417">
    <property type="entry name" value="P-loop_NTPase"/>
</dbReference>
<proteinExistence type="predicted"/>
<keyword evidence="1" id="KW-1133">Transmembrane helix</keyword>
<evidence type="ECO:0000313" key="2">
    <source>
        <dbReference type="EMBL" id="KAF5610678.1"/>
    </source>
</evidence>
<gene>
    <name evidence="2" type="ORF">FSUBG_2939</name>
</gene>
<dbReference type="PANTHER" id="PTHR36978:SF4">
    <property type="entry name" value="P-LOOP CONTAINING NUCLEOSIDE TRIPHOSPHATE HYDROLASE PROTEIN"/>
    <property type="match status" value="1"/>
</dbReference>
<organism evidence="2 3">
    <name type="scientific">Gibberella subglutinans</name>
    <name type="common">Fusarium subglutinans</name>
    <dbReference type="NCBI Taxonomy" id="42677"/>
    <lineage>
        <taxon>Eukaryota</taxon>
        <taxon>Fungi</taxon>
        <taxon>Dikarya</taxon>
        <taxon>Ascomycota</taxon>
        <taxon>Pezizomycotina</taxon>
        <taxon>Sordariomycetes</taxon>
        <taxon>Hypocreomycetidae</taxon>
        <taxon>Hypocreales</taxon>
        <taxon>Nectriaceae</taxon>
        <taxon>Fusarium</taxon>
        <taxon>Fusarium fujikuroi species complex</taxon>
    </lineage>
</organism>
<keyword evidence="1" id="KW-0812">Transmembrane</keyword>
<dbReference type="SUPFAM" id="SSF52540">
    <property type="entry name" value="P-loop containing nucleoside triphosphate hydrolases"/>
    <property type="match status" value="1"/>
</dbReference>
<dbReference type="AlphaFoldDB" id="A0A8H5Q9S3"/>
<dbReference type="RefSeq" id="XP_036541527.1">
    <property type="nucleotide sequence ID" value="XM_036680766.1"/>
</dbReference>
<dbReference type="EMBL" id="JAAOAV010000026">
    <property type="protein sequence ID" value="KAF5610678.1"/>
    <property type="molecule type" value="Genomic_DNA"/>
</dbReference>
<accession>A0A8H5Q9S3</accession>
<dbReference type="OrthoDB" id="408152at2759"/>
<dbReference type="GeneID" id="59315484"/>
<keyword evidence="3" id="KW-1185">Reference proteome</keyword>
<dbReference type="InterPro" id="IPR040632">
    <property type="entry name" value="Sulfotransfer_4"/>
</dbReference>
<sequence length="305" mass="35105">MASLTEKVSLTKEVSLTKKGSFTNKASLTEKDNPSKDGIKIIHAGFYRTGTASMATAYRILGYKAHHALHNECQEPWGKLEQAAEATFPHLLHLPDYTHKIQRPPFTREEWHSLWGAYDVATDVASTFTLELIKAYPDAKVVIVQRKFEDWWPSFHSQMLITIFEATWLQKFLCWHVLRFRAFHAMRKIFAGFFSVNEYTVAAITPDIARNSYEAFYRMVRDAVPEDRRLEYSLGDGWEPLCEFLGKDVPDVEFPRVNDRKHFDENVERLMAKIIRDSIGVLGPYLAVLVVVVVLYAWQGSLSKL</sequence>
<keyword evidence="1" id="KW-0472">Membrane</keyword>
<reference evidence="2 3" key="1">
    <citation type="submission" date="2020-05" db="EMBL/GenBank/DDBJ databases">
        <title>Identification and distribution of gene clusters putatively required for synthesis of sphingolipid metabolism inhibitors in phylogenetically diverse species of the filamentous fungus Fusarium.</title>
        <authorList>
            <person name="Kim H.-S."/>
            <person name="Busman M."/>
            <person name="Brown D.W."/>
            <person name="Divon H."/>
            <person name="Uhlig S."/>
            <person name="Proctor R.H."/>
        </authorList>
    </citation>
    <scope>NUCLEOTIDE SEQUENCE [LARGE SCALE GENOMIC DNA]</scope>
    <source>
        <strain evidence="2 3">NRRL 66333</strain>
    </source>
</reference>
<evidence type="ECO:0000313" key="3">
    <source>
        <dbReference type="Proteomes" id="UP000547976"/>
    </source>
</evidence>
<name>A0A8H5Q9S3_GIBSU</name>
<feature type="transmembrane region" description="Helical" evidence="1">
    <location>
        <begin position="279"/>
        <end position="298"/>
    </location>
</feature>
<dbReference type="PANTHER" id="PTHR36978">
    <property type="entry name" value="P-LOOP CONTAINING NUCLEOTIDE TRIPHOSPHATE HYDROLASE"/>
    <property type="match status" value="1"/>
</dbReference>
<evidence type="ECO:0000256" key="1">
    <source>
        <dbReference type="SAM" id="Phobius"/>
    </source>
</evidence>
<dbReference type="Gene3D" id="3.40.50.300">
    <property type="entry name" value="P-loop containing nucleotide triphosphate hydrolases"/>
    <property type="match status" value="1"/>
</dbReference>